<reference evidence="2 3" key="1">
    <citation type="submission" date="2019-06" db="EMBL/GenBank/DDBJ databases">
        <authorList>
            <person name="Broberg M."/>
        </authorList>
    </citation>
    <scope>NUCLEOTIDE SEQUENCE [LARGE SCALE GENOMIC DNA]</scope>
</reference>
<dbReference type="Pfam" id="PF20150">
    <property type="entry name" value="2EXR"/>
    <property type="match status" value="1"/>
</dbReference>
<protein>
    <recommendedName>
        <fullName evidence="1">2EXR domain-containing protein</fullName>
    </recommendedName>
</protein>
<sequence>MDKHSGSPPAFPLFSKLPLELREQIWYEALPSAGAPALYFYRKWCLGPGSTTSDDELESDHTTAHPAYATPRNVQLDAPSLSLVSHEARRTLVRWMRDHRAVNRGCRGGQNQIFVRDFDSSLDIVCVPSNKWLEFLVELFDRRFLPNRMQVTVESMDIKNLALSHILLDHDLSQILAVNDILSQIEVLIVVLNMPVSAQGLLTPLDDSWRLKPISGWELHWNPQTFNFEPENHRHVCSQKDRELFEAAVTGIQKTLINVGKSITQLEIRAAYISQ</sequence>
<name>A0ABY6UYH4_BIOOC</name>
<feature type="domain" description="2EXR" evidence="1">
    <location>
        <begin position="11"/>
        <end position="108"/>
    </location>
</feature>
<gene>
    <name evidence="2" type="ORF">CLO192961_LOCUS401117</name>
</gene>
<comment type="caution">
    <text evidence="2">The sequence shown here is derived from an EMBL/GenBank/DDBJ whole genome shotgun (WGS) entry which is preliminary data.</text>
</comment>
<evidence type="ECO:0000259" key="1">
    <source>
        <dbReference type="Pfam" id="PF20150"/>
    </source>
</evidence>
<dbReference type="InterPro" id="IPR045518">
    <property type="entry name" value="2EXR"/>
</dbReference>
<accession>A0ABY6UYH4</accession>
<evidence type="ECO:0000313" key="2">
    <source>
        <dbReference type="EMBL" id="VUC35014.1"/>
    </source>
</evidence>
<proteinExistence type="predicted"/>
<keyword evidence="3" id="KW-1185">Reference proteome</keyword>
<dbReference type="EMBL" id="CABFNS010000901">
    <property type="protein sequence ID" value="VUC35014.1"/>
    <property type="molecule type" value="Genomic_DNA"/>
</dbReference>
<evidence type="ECO:0000313" key="3">
    <source>
        <dbReference type="Proteomes" id="UP000766486"/>
    </source>
</evidence>
<dbReference type="Proteomes" id="UP000766486">
    <property type="component" value="Unassembled WGS sequence"/>
</dbReference>
<organism evidence="2 3">
    <name type="scientific">Bionectria ochroleuca</name>
    <name type="common">Gliocladium roseum</name>
    <dbReference type="NCBI Taxonomy" id="29856"/>
    <lineage>
        <taxon>Eukaryota</taxon>
        <taxon>Fungi</taxon>
        <taxon>Dikarya</taxon>
        <taxon>Ascomycota</taxon>
        <taxon>Pezizomycotina</taxon>
        <taxon>Sordariomycetes</taxon>
        <taxon>Hypocreomycetidae</taxon>
        <taxon>Hypocreales</taxon>
        <taxon>Bionectriaceae</taxon>
        <taxon>Clonostachys</taxon>
    </lineage>
</organism>